<organism evidence="2 3">
    <name type="scientific">Papaver nudicaule</name>
    <name type="common">Iceland poppy</name>
    <dbReference type="NCBI Taxonomy" id="74823"/>
    <lineage>
        <taxon>Eukaryota</taxon>
        <taxon>Viridiplantae</taxon>
        <taxon>Streptophyta</taxon>
        <taxon>Embryophyta</taxon>
        <taxon>Tracheophyta</taxon>
        <taxon>Spermatophyta</taxon>
        <taxon>Magnoliopsida</taxon>
        <taxon>Ranunculales</taxon>
        <taxon>Papaveraceae</taxon>
        <taxon>Papaveroideae</taxon>
        <taxon>Papaver</taxon>
    </lineage>
</organism>
<feature type="region of interest" description="Disordered" evidence="1">
    <location>
        <begin position="115"/>
        <end position="134"/>
    </location>
</feature>
<evidence type="ECO:0000313" key="2">
    <source>
        <dbReference type="EMBL" id="MCL7041705.1"/>
    </source>
</evidence>
<sequence length="134" mass="15083">MARCSIELEPRTLNELELYVAREAAVDIVLNSESGSSKVPIEGLRPMLTVKETTMDDEEEEEQQYSIANWYKEYSVTSKASSSGRSKAVPSVNVKFDDLQMRCDLNCMCNTKRTSIDESPSSKYSIREPLSAPF</sequence>
<keyword evidence="3" id="KW-1185">Reference proteome</keyword>
<dbReference type="Proteomes" id="UP001177140">
    <property type="component" value="Unassembled WGS sequence"/>
</dbReference>
<accession>A0AA41VI49</accession>
<name>A0AA41VI49_PAPNU</name>
<dbReference type="AlphaFoldDB" id="A0AA41VI49"/>
<dbReference type="PANTHER" id="PTHR34808:SF5">
    <property type="entry name" value="SMP DOMAIN-CONTAINING PROTEIN"/>
    <property type="match status" value="1"/>
</dbReference>
<evidence type="ECO:0000313" key="3">
    <source>
        <dbReference type="Proteomes" id="UP001177140"/>
    </source>
</evidence>
<feature type="compositionally biased region" description="Polar residues" evidence="1">
    <location>
        <begin position="115"/>
        <end position="124"/>
    </location>
</feature>
<dbReference type="PANTHER" id="PTHR34808">
    <property type="entry name" value="EXPRESSED PROTEIN"/>
    <property type="match status" value="1"/>
</dbReference>
<gene>
    <name evidence="2" type="ORF">MKW94_014146</name>
</gene>
<proteinExistence type="predicted"/>
<dbReference type="EMBL" id="JAJJMA010226544">
    <property type="protein sequence ID" value="MCL7041705.1"/>
    <property type="molecule type" value="Genomic_DNA"/>
</dbReference>
<reference evidence="2" key="1">
    <citation type="submission" date="2022-03" db="EMBL/GenBank/DDBJ databases">
        <title>A functionally conserved STORR gene fusion in Papaver species that diverged 16.8 million years ago.</title>
        <authorList>
            <person name="Catania T."/>
        </authorList>
    </citation>
    <scope>NUCLEOTIDE SEQUENCE</scope>
    <source>
        <strain evidence="2">S-191538</strain>
    </source>
</reference>
<protein>
    <submittedName>
        <fullName evidence="2">Uncharacterized protein</fullName>
    </submittedName>
</protein>
<evidence type="ECO:0000256" key="1">
    <source>
        <dbReference type="SAM" id="MobiDB-lite"/>
    </source>
</evidence>
<comment type="caution">
    <text evidence="2">The sequence shown here is derived from an EMBL/GenBank/DDBJ whole genome shotgun (WGS) entry which is preliminary data.</text>
</comment>